<evidence type="ECO:0000313" key="1">
    <source>
        <dbReference type="EMBL" id="CAK0844144.1"/>
    </source>
</evidence>
<comment type="caution">
    <text evidence="1">The sequence shown here is derived from an EMBL/GenBank/DDBJ whole genome shotgun (WGS) entry which is preliminary data.</text>
</comment>
<proteinExistence type="predicted"/>
<gene>
    <name evidence="1" type="ORF">PCOR1329_LOCUS38308</name>
</gene>
<name>A0ABN9TEG8_9DINO</name>
<dbReference type="Proteomes" id="UP001189429">
    <property type="component" value="Unassembled WGS sequence"/>
</dbReference>
<sequence>MQQRIMEHVRDSVGALGAPPAGVDTSETLRRLRAPGFYGSDEGVKLGNYNPELPSLPSVGSHAVPLADLRGAGGRRRVADNVWLREPDNVALCTGETLGSLEVGEDETLYISEADLSIAFYHLQLPVELRNLFTLRRVRARDIGLTEIDGVPYVDNFVATSIVTSEVHRLASAVVEGFREAGWVVAADVDSPGEDLARDRAVLGWDISCR</sequence>
<feature type="non-terminal residue" evidence="1">
    <location>
        <position position="210"/>
    </location>
</feature>
<keyword evidence="2" id="KW-1185">Reference proteome</keyword>
<protein>
    <submittedName>
        <fullName evidence="1">Uncharacterized protein</fullName>
    </submittedName>
</protein>
<organism evidence="1 2">
    <name type="scientific">Prorocentrum cordatum</name>
    <dbReference type="NCBI Taxonomy" id="2364126"/>
    <lineage>
        <taxon>Eukaryota</taxon>
        <taxon>Sar</taxon>
        <taxon>Alveolata</taxon>
        <taxon>Dinophyceae</taxon>
        <taxon>Prorocentrales</taxon>
        <taxon>Prorocentraceae</taxon>
        <taxon>Prorocentrum</taxon>
    </lineage>
</organism>
<accession>A0ABN9TEG8</accession>
<evidence type="ECO:0000313" key="2">
    <source>
        <dbReference type="Proteomes" id="UP001189429"/>
    </source>
</evidence>
<reference evidence="1" key="1">
    <citation type="submission" date="2023-10" db="EMBL/GenBank/DDBJ databases">
        <authorList>
            <person name="Chen Y."/>
            <person name="Shah S."/>
            <person name="Dougan E. K."/>
            <person name="Thang M."/>
            <person name="Chan C."/>
        </authorList>
    </citation>
    <scope>NUCLEOTIDE SEQUENCE [LARGE SCALE GENOMIC DNA]</scope>
</reference>
<dbReference type="EMBL" id="CAUYUJ010014637">
    <property type="protein sequence ID" value="CAK0844144.1"/>
    <property type="molecule type" value="Genomic_DNA"/>
</dbReference>